<feature type="region of interest" description="Disordered" evidence="1">
    <location>
        <begin position="168"/>
        <end position="208"/>
    </location>
</feature>
<organism evidence="2 3">
    <name type="scientific">Caenorhabditis tropicalis</name>
    <dbReference type="NCBI Taxonomy" id="1561998"/>
    <lineage>
        <taxon>Eukaryota</taxon>
        <taxon>Metazoa</taxon>
        <taxon>Ecdysozoa</taxon>
        <taxon>Nematoda</taxon>
        <taxon>Chromadorea</taxon>
        <taxon>Rhabditida</taxon>
        <taxon>Rhabditina</taxon>
        <taxon>Rhabditomorpha</taxon>
        <taxon>Rhabditoidea</taxon>
        <taxon>Rhabditidae</taxon>
        <taxon>Peloderinae</taxon>
        <taxon>Caenorhabditis</taxon>
    </lineage>
</organism>
<keyword evidence="2" id="KW-1185">Reference proteome</keyword>
<proteinExistence type="predicted"/>
<evidence type="ECO:0000256" key="1">
    <source>
        <dbReference type="SAM" id="MobiDB-lite"/>
    </source>
</evidence>
<feature type="compositionally biased region" description="Polar residues" evidence="1">
    <location>
        <begin position="30"/>
        <end position="41"/>
    </location>
</feature>
<dbReference type="AlphaFoldDB" id="A0A1I7UC99"/>
<accession>A0A1I7UC99</accession>
<evidence type="ECO:0000313" key="3">
    <source>
        <dbReference type="WBParaSite" id="Csp11.Scaffold629.g7881.t1"/>
    </source>
</evidence>
<dbReference type="Proteomes" id="UP000095282">
    <property type="component" value="Unplaced"/>
</dbReference>
<dbReference type="WBParaSite" id="Csp11.Scaffold629.g7881.t1">
    <property type="protein sequence ID" value="Csp11.Scaffold629.g7881.t1"/>
    <property type="gene ID" value="Csp11.Scaffold629.g7881"/>
</dbReference>
<protein>
    <submittedName>
        <fullName evidence="3">Ermin</fullName>
    </submittedName>
</protein>
<feature type="compositionally biased region" description="Basic residues" evidence="1">
    <location>
        <begin position="198"/>
        <end position="208"/>
    </location>
</feature>
<feature type="region of interest" description="Disordered" evidence="1">
    <location>
        <begin position="1"/>
        <end position="103"/>
    </location>
</feature>
<name>A0A1I7UC99_9PELO</name>
<sequence length="208" mass="22534">MNSQKEDPPAIVAEAKAPGDGEEVIGTPTELESGNNEQITLTKKAENGEPKIEETSQKIPEVGIDVADEKMVPELKDETGGAKEPSDSASSDTSDNKEKKKGSSEACLALVLYVEKKPITSERVVESPVESGMMAIGDGEEEMQNLEYLNISVAGLLEEDGVLLEPTLAKELSPGTRSSRKRNTPKRFSEYVLQKPANYKKRGKRPSS</sequence>
<evidence type="ECO:0000313" key="2">
    <source>
        <dbReference type="Proteomes" id="UP000095282"/>
    </source>
</evidence>
<feature type="compositionally biased region" description="Basic and acidic residues" evidence="1">
    <location>
        <begin position="43"/>
        <end position="56"/>
    </location>
</feature>
<feature type="compositionally biased region" description="Basic and acidic residues" evidence="1">
    <location>
        <begin position="94"/>
        <end position="103"/>
    </location>
</feature>
<feature type="compositionally biased region" description="Basic and acidic residues" evidence="1">
    <location>
        <begin position="67"/>
        <end position="86"/>
    </location>
</feature>
<reference evidence="3" key="1">
    <citation type="submission" date="2016-11" db="UniProtKB">
        <authorList>
            <consortium name="WormBaseParasite"/>
        </authorList>
    </citation>
    <scope>IDENTIFICATION</scope>
</reference>